<evidence type="ECO:0000256" key="12">
    <source>
        <dbReference type="ARBA" id="ARBA00023136"/>
    </source>
</evidence>
<evidence type="ECO:0000256" key="9">
    <source>
        <dbReference type="ARBA" id="ARBA00022840"/>
    </source>
</evidence>
<dbReference type="GO" id="GO:0005789">
    <property type="term" value="C:endoplasmic reticulum membrane"/>
    <property type="evidence" value="ECO:0007669"/>
    <property type="project" value="UniProtKB-SubCell"/>
</dbReference>
<keyword evidence="19" id="KW-1185">Reference proteome</keyword>
<dbReference type="InterPro" id="IPR000719">
    <property type="entry name" value="Prot_kinase_dom"/>
</dbReference>
<feature type="non-terminal residue" evidence="18">
    <location>
        <position position="1"/>
    </location>
</feature>
<evidence type="ECO:0000259" key="17">
    <source>
        <dbReference type="PROSITE" id="PS50011"/>
    </source>
</evidence>
<proteinExistence type="predicted"/>
<comment type="function">
    <text evidence="13">Protein O-mannose kinase that specifically mediates phosphorylation at the 6-position of an O-mannose of the trisaccharide (N-acetylgalactosamine (GalNAc)-beta-1,3-N-acetylglucosamine (GlcNAc)-beta-1,4-mannose) to generate phosphorylated O-mannosyl trisaccharide (N-acetylgalactosamine-beta-1,3-N-acetylglucosamine-beta-1,4-(phosphate-6-)mannose). Phosphorylated O-mannosyl trisaccharide is a carbohydrate structure present in alpha-dystroglycan (DAG1), which is required for binding laminin G-like domain-containing extracellular proteins with high affinity. Only shows kinase activity when the GalNAc-beta-3-GlcNAc-beta-terminus is linked to the 4-position of O-mannose, suggesting that this disaccharide serves as the substrate recognition motif.</text>
</comment>
<evidence type="ECO:0000256" key="7">
    <source>
        <dbReference type="ARBA" id="ARBA00022777"/>
    </source>
</evidence>
<dbReference type="GO" id="GO:0006493">
    <property type="term" value="P:protein O-linked glycosylation"/>
    <property type="evidence" value="ECO:0007669"/>
    <property type="project" value="InterPro"/>
</dbReference>
<evidence type="ECO:0000256" key="4">
    <source>
        <dbReference type="ARBA" id="ARBA00022679"/>
    </source>
</evidence>
<evidence type="ECO:0000256" key="1">
    <source>
        <dbReference type="ARBA" id="ARBA00004648"/>
    </source>
</evidence>
<gene>
    <name evidence="18" type="primary">Pomk-L</name>
    <name evidence="18" type="ORF">Hamer_G015778</name>
</gene>
<evidence type="ECO:0000256" key="13">
    <source>
        <dbReference type="ARBA" id="ARBA00025665"/>
    </source>
</evidence>
<dbReference type="InterPro" id="IPR011009">
    <property type="entry name" value="Kinase-like_dom_sf"/>
</dbReference>
<evidence type="ECO:0000313" key="18">
    <source>
        <dbReference type="EMBL" id="KAG7174643.1"/>
    </source>
</evidence>
<evidence type="ECO:0000256" key="8">
    <source>
        <dbReference type="ARBA" id="ARBA00022824"/>
    </source>
</evidence>
<keyword evidence="7 18" id="KW-0418">Kinase</keyword>
<protein>
    <recommendedName>
        <fullName evidence="3">Protein O-mannose kinase</fullName>
        <ecNumber evidence="2">2.7.1.183</ecNumber>
    </recommendedName>
    <alternativeName>
        <fullName evidence="16">Protein kinase-like protein SgK196</fullName>
    </alternativeName>
    <alternativeName>
        <fullName evidence="15">Sugen kinase 196</fullName>
    </alternativeName>
</protein>
<evidence type="ECO:0000256" key="6">
    <source>
        <dbReference type="ARBA" id="ARBA00022741"/>
    </source>
</evidence>
<evidence type="ECO:0000256" key="14">
    <source>
        <dbReference type="ARBA" id="ARBA00029343"/>
    </source>
</evidence>
<feature type="domain" description="Protein kinase" evidence="17">
    <location>
        <begin position="311"/>
        <end position="583"/>
    </location>
</feature>
<comment type="catalytic activity">
    <reaction evidence="14">
        <text>3-O-[beta-D-GalNAc-(1-&gt;3)-beta-D-GlcNAc-(1-&gt;4)-alpha-D-Man]-L-Thr-[protein] + ATP = 3-O-[beta-D-GalNAc-(1-&gt;3)-beta-D-GlcNAc-(1-&gt;4)-(O-6-P-alpha-D-Man)]-Thr-[protein] + ADP + H(+)</text>
        <dbReference type="Rhea" id="RHEA:52616"/>
        <dbReference type="Rhea" id="RHEA-COMP:13308"/>
        <dbReference type="Rhea" id="RHEA-COMP:13309"/>
        <dbReference type="ChEBI" id="CHEBI:15378"/>
        <dbReference type="ChEBI" id="CHEBI:30616"/>
        <dbReference type="ChEBI" id="CHEBI:136709"/>
        <dbReference type="ChEBI" id="CHEBI:136710"/>
        <dbReference type="ChEBI" id="CHEBI:456216"/>
        <dbReference type="EC" id="2.7.1.183"/>
    </reaction>
</comment>
<dbReference type="Gene3D" id="1.10.510.10">
    <property type="entry name" value="Transferase(Phosphotransferase) domain 1"/>
    <property type="match status" value="1"/>
</dbReference>
<dbReference type="PANTHER" id="PTHR22618:SF2">
    <property type="entry name" value="PROTEIN O-MANNOSE KINASE"/>
    <property type="match status" value="1"/>
</dbReference>
<keyword evidence="12" id="KW-0472">Membrane</keyword>
<keyword evidence="6" id="KW-0547">Nucleotide-binding</keyword>
<reference evidence="18" key="1">
    <citation type="journal article" date="2021" name="Sci. Adv.">
        <title>The American lobster genome reveals insights on longevity, neural, and immune adaptations.</title>
        <authorList>
            <person name="Polinski J.M."/>
            <person name="Zimin A.V."/>
            <person name="Clark K.F."/>
            <person name="Kohn A.B."/>
            <person name="Sadowski N."/>
            <person name="Timp W."/>
            <person name="Ptitsyn A."/>
            <person name="Khanna P."/>
            <person name="Romanova D.Y."/>
            <person name="Williams P."/>
            <person name="Greenwood S.J."/>
            <person name="Moroz L.L."/>
            <person name="Walt D.R."/>
            <person name="Bodnar A.G."/>
        </authorList>
    </citation>
    <scope>NUCLEOTIDE SEQUENCE</scope>
    <source>
        <strain evidence="18">GMGI-L3</strain>
    </source>
</reference>
<accession>A0A8J5N7U0</accession>
<dbReference type="InterPro" id="IPR012942">
    <property type="entry name" value="SRR1-like"/>
</dbReference>
<dbReference type="FunFam" id="1.10.510.10:FF:000464">
    <property type="entry name" value="Protein O-mannose kinase"/>
    <property type="match status" value="1"/>
</dbReference>
<dbReference type="InterPro" id="IPR039318">
    <property type="entry name" value="POMK"/>
</dbReference>
<keyword evidence="8" id="KW-0256">Endoplasmic reticulum</keyword>
<organism evidence="18 19">
    <name type="scientific">Homarus americanus</name>
    <name type="common">American lobster</name>
    <dbReference type="NCBI Taxonomy" id="6706"/>
    <lineage>
        <taxon>Eukaryota</taxon>
        <taxon>Metazoa</taxon>
        <taxon>Ecdysozoa</taxon>
        <taxon>Arthropoda</taxon>
        <taxon>Crustacea</taxon>
        <taxon>Multicrustacea</taxon>
        <taxon>Malacostraca</taxon>
        <taxon>Eumalacostraca</taxon>
        <taxon>Eucarida</taxon>
        <taxon>Decapoda</taxon>
        <taxon>Pleocyemata</taxon>
        <taxon>Astacidea</taxon>
        <taxon>Nephropoidea</taxon>
        <taxon>Nephropidae</taxon>
        <taxon>Homarus</taxon>
    </lineage>
</organism>
<dbReference type="GO" id="GO:0004672">
    <property type="term" value="F:protein kinase activity"/>
    <property type="evidence" value="ECO:0007669"/>
    <property type="project" value="InterPro"/>
</dbReference>
<comment type="caution">
    <text evidence="18">The sequence shown here is derived from an EMBL/GenBank/DDBJ whole genome shotgun (WGS) entry which is preliminary data.</text>
</comment>
<evidence type="ECO:0000256" key="11">
    <source>
        <dbReference type="ARBA" id="ARBA00022989"/>
    </source>
</evidence>
<dbReference type="Proteomes" id="UP000747542">
    <property type="component" value="Unassembled WGS sequence"/>
</dbReference>
<dbReference type="GO" id="GO:0019200">
    <property type="term" value="F:carbohydrate kinase activity"/>
    <property type="evidence" value="ECO:0007669"/>
    <property type="project" value="InterPro"/>
</dbReference>
<keyword evidence="4" id="KW-0808">Transferase</keyword>
<keyword evidence="9" id="KW-0067">ATP-binding</keyword>
<dbReference type="Pfam" id="PF07985">
    <property type="entry name" value="SRR1"/>
    <property type="match status" value="1"/>
</dbReference>
<evidence type="ECO:0000256" key="2">
    <source>
        <dbReference type="ARBA" id="ARBA00011932"/>
    </source>
</evidence>
<dbReference type="EC" id="2.7.1.183" evidence="2"/>
<keyword evidence="5" id="KW-0812">Transmembrane</keyword>
<dbReference type="SUPFAM" id="SSF56112">
    <property type="entry name" value="Protein kinase-like (PK-like)"/>
    <property type="match status" value="1"/>
</dbReference>
<evidence type="ECO:0000256" key="3">
    <source>
        <dbReference type="ARBA" id="ARBA00015906"/>
    </source>
</evidence>
<dbReference type="AlphaFoldDB" id="A0A8J5N7U0"/>
<evidence type="ECO:0000256" key="10">
    <source>
        <dbReference type="ARBA" id="ARBA00022968"/>
    </source>
</evidence>
<name>A0A8J5N7U0_HOMAM</name>
<dbReference type="PANTHER" id="PTHR22618">
    <property type="entry name" value="PROTEIN O-MANNOSE KINASE"/>
    <property type="match status" value="1"/>
</dbReference>
<evidence type="ECO:0000256" key="16">
    <source>
        <dbReference type="ARBA" id="ARBA00030430"/>
    </source>
</evidence>
<sequence>MGFFLEHGHQNRGMMEADGFQVVSKKKAARKKHLKKPQVNLNLPQDNVDECVRKILDAKDVLQSSGGYNNFEHNLNNITRLTQTQGGESYKISSLVCYGLGLPSSSRIAKYQTALLLILRNYFNVEAELYDPLFTSVDTRVLQKFNFHVLSNNEEGKRSVKGVTLFFMPHCGKELYNNLLWANWNPVSLPLCIIIGNSFSSMVQNTLSRILKQQYKFIYLAESLFKEYPLEALVGYDDIFNDMSLHIIPEDLTDKQNDNLWCDKDEPKYVECGVEIVLVKAETTHCNKGFFKLGQAATCHPWLTCEDMTHLEIGDLIGYGAVKQVYQTTWHNTTVAVVYVNNRDYINDFLHGLEMLKALGPNKYIVQLIGFCLKDKVYLIEYHPLGNSVHVDEIFIKNNIYDIKKRFNLCVDYVRILEFLHNSPGGKRVMCDSNSLNKTLEQYLITSSLSLILNDVDALPEVGHEGIICGHRELQGSFIAPEQKWPYPTHSYQEDRMPPYDEKVDIWKIPPVCNYFLGKSEAAKVFRYHLHPIHRKCREKYAVHRPSAREVLNFYENIRGFKIIFEEHYRCCKLKVQWKSIIG</sequence>
<comment type="subcellular location">
    <subcellularLocation>
        <location evidence="1">Endoplasmic reticulum membrane</location>
        <topology evidence="1">Single-pass type II membrane protein</topology>
    </subcellularLocation>
</comment>
<keyword evidence="10" id="KW-0735">Signal-anchor</keyword>
<evidence type="ECO:0000256" key="5">
    <source>
        <dbReference type="ARBA" id="ARBA00022692"/>
    </source>
</evidence>
<evidence type="ECO:0000313" key="19">
    <source>
        <dbReference type="Proteomes" id="UP000747542"/>
    </source>
</evidence>
<dbReference type="EMBL" id="JAHLQT010007499">
    <property type="protein sequence ID" value="KAG7174643.1"/>
    <property type="molecule type" value="Genomic_DNA"/>
</dbReference>
<dbReference type="GO" id="GO:0005524">
    <property type="term" value="F:ATP binding"/>
    <property type="evidence" value="ECO:0007669"/>
    <property type="project" value="UniProtKB-KW"/>
</dbReference>
<keyword evidence="11" id="KW-1133">Transmembrane helix</keyword>
<evidence type="ECO:0000256" key="15">
    <source>
        <dbReference type="ARBA" id="ARBA00030304"/>
    </source>
</evidence>
<dbReference type="PROSITE" id="PS50011">
    <property type="entry name" value="PROTEIN_KINASE_DOM"/>
    <property type="match status" value="1"/>
</dbReference>